<keyword evidence="2 6" id="KW-0812">Transmembrane</keyword>
<evidence type="ECO:0000259" key="9">
    <source>
        <dbReference type="PROSITE" id="PS50929"/>
    </source>
</evidence>
<dbReference type="PROSITE" id="PS50893">
    <property type="entry name" value="ABC_TRANSPORTER_2"/>
    <property type="match status" value="1"/>
</dbReference>
<dbReference type="InterPro" id="IPR003439">
    <property type="entry name" value="ABC_transporter-like_ATP-bd"/>
</dbReference>
<dbReference type="InterPro" id="IPR039421">
    <property type="entry name" value="Type_1_exporter"/>
</dbReference>
<evidence type="ECO:0000256" key="4">
    <source>
        <dbReference type="ARBA" id="ARBA00023136"/>
    </source>
</evidence>
<feature type="transmembrane region" description="Helical" evidence="6">
    <location>
        <begin position="255"/>
        <end position="277"/>
    </location>
</feature>
<name>A0A5M6IFL4_9PROT</name>
<dbReference type="SUPFAM" id="SSF90123">
    <property type="entry name" value="ABC transporter transmembrane region"/>
    <property type="match status" value="1"/>
</dbReference>
<feature type="region of interest" description="Disordered" evidence="5">
    <location>
        <begin position="866"/>
        <end position="897"/>
    </location>
</feature>
<dbReference type="Pfam" id="PF00664">
    <property type="entry name" value="ABC_membrane"/>
    <property type="match status" value="1"/>
</dbReference>
<feature type="transmembrane region" description="Helical" evidence="6">
    <location>
        <begin position="65"/>
        <end position="87"/>
    </location>
</feature>
<accession>A0A5M6IFL4</accession>
<evidence type="ECO:0000313" key="10">
    <source>
        <dbReference type="EMBL" id="KAA5607090.1"/>
    </source>
</evidence>
<dbReference type="CDD" id="cd00038">
    <property type="entry name" value="CAP_ED"/>
    <property type="match status" value="1"/>
</dbReference>
<dbReference type="PROSITE" id="PS00889">
    <property type="entry name" value="CNMP_BINDING_2"/>
    <property type="match status" value="1"/>
</dbReference>
<dbReference type="SUPFAM" id="SSF52540">
    <property type="entry name" value="P-loop containing nucleoside triphosphate hydrolases"/>
    <property type="match status" value="1"/>
</dbReference>
<dbReference type="PRINTS" id="PR00103">
    <property type="entry name" value="CAMPKINASE"/>
</dbReference>
<keyword evidence="3 6" id="KW-1133">Transmembrane helix</keyword>
<dbReference type="SUPFAM" id="SSF51206">
    <property type="entry name" value="cAMP-binding domain-like"/>
    <property type="match status" value="1"/>
</dbReference>
<dbReference type="InterPro" id="IPR014710">
    <property type="entry name" value="RmlC-like_jellyroll"/>
</dbReference>
<comment type="subcellular location">
    <subcellularLocation>
        <location evidence="1">Cell membrane</location>
        <topology evidence="1">Multi-pass membrane protein</topology>
    </subcellularLocation>
</comment>
<dbReference type="CDD" id="cd07346">
    <property type="entry name" value="ABC_6TM_exporters"/>
    <property type="match status" value="1"/>
</dbReference>
<organism evidence="10 11">
    <name type="scientific">Roseospira marina</name>
    <dbReference type="NCBI Taxonomy" id="140057"/>
    <lineage>
        <taxon>Bacteria</taxon>
        <taxon>Pseudomonadati</taxon>
        <taxon>Pseudomonadota</taxon>
        <taxon>Alphaproteobacteria</taxon>
        <taxon>Rhodospirillales</taxon>
        <taxon>Rhodospirillaceae</taxon>
        <taxon>Roseospira</taxon>
    </lineage>
</organism>
<reference evidence="10 11" key="1">
    <citation type="submission" date="2019-09" db="EMBL/GenBank/DDBJ databases">
        <title>Genome sequence of Roseospira marina, one of the more divergent members of the non-sulfur purple photosynthetic bacterial family, the Rhodospirillaceae.</title>
        <authorList>
            <person name="Meyer T."/>
            <person name="Kyndt J."/>
        </authorList>
    </citation>
    <scope>NUCLEOTIDE SEQUENCE [LARGE SCALE GENOMIC DNA]</scope>
    <source>
        <strain evidence="10 11">DSM 15113</strain>
    </source>
</reference>
<protein>
    <submittedName>
        <fullName evidence="10">Cyclic nucleotide-binding domain-containing protein</fullName>
    </submittedName>
</protein>
<feature type="domain" description="Cyclic nucleotide-binding" evidence="7">
    <location>
        <begin position="912"/>
        <end position="1031"/>
    </location>
</feature>
<dbReference type="Proteomes" id="UP000324065">
    <property type="component" value="Unassembled WGS sequence"/>
</dbReference>
<dbReference type="InterPro" id="IPR000595">
    <property type="entry name" value="cNMP-bd_dom"/>
</dbReference>
<proteinExistence type="predicted"/>
<feature type="transmembrane region" description="Helical" evidence="6">
    <location>
        <begin position="168"/>
        <end position="185"/>
    </location>
</feature>
<dbReference type="InterPro" id="IPR018488">
    <property type="entry name" value="cNMP-bd_CS"/>
</dbReference>
<dbReference type="InterPro" id="IPR036640">
    <property type="entry name" value="ABC1_TM_sf"/>
</dbReference>
<dbReference type="PANTHER" id="PTHR43394:SF1">
    <property type="entry name" value="ATP-BINDING CASSETTE SUB-FAMILY B MEMBER 10, MITOCHONDRIAL"/>
    <property type="match status" value="1"/>
</dbReference>
<dbReference type="InterPro" id="IPR027417">
    <property type="entry name" value="P-loop_NTPase"/>
</dbReference>
<sequence>MPPSVFSYVWRFSRFQQIRILLLSVVSFPFLYLSFEVPKMIVNDAIGGGEGPRRVLGWEMSQIEYLWLLSGAFLALVLTNGGLKYVIQVYKGVIAERMLRRLRYMLIAHVLRFPLPHFRSVSAGQTVSMISQESEPLGGFFGDSFALPAFQGGILLTILAFMFAQDPVLGVAAISLYPVQVWLIPKLQRRVNRLNKERVKALRHMSDRIGETVTGVTDIRVNNTERFELANFSSILHRIFFIRFDIYRYKFLIKFLNNFFAQLTPFLFYAIGGYLVIKGDLSIGALVAVLAAYKDIYAPWKELLTYYQTLEDARVRYGVLTEQFIPPDLLPESRMGPASETAAAPISLTPDSELVLGNGVVEHDDGTRPLDGATLSLRLNEHIAILGHSGSGRPELAQVLAGLQPLSRGRLTLDGRAFDTLPPALLGRAIAYVDHDPSFRAGTLGDALYYGLRREPQAEEGDICADGTDASRATFEAALSGNSTERPDVPWLDPDDEAGTDTGALHARALEVLRVVGLGDDVLALGQRARVDPTARPTLADTLLRARRQFASELELEGASDLVERFHPDRYNRNATVAANLVFGLAREQAGGPLALAGHPAFREALAAVDLLQPLLDVGLRVAKRMVELFHDLPPGHEFFDRYSFFDVAKLDDHVRLIREARSKGPGRLPEEDQALLRSLTLGLIPARHRLGLLGEDAQARIVAARPRIREVLSNSPQANGLDVVFLDPDAYHPYAAVRVNVLFGRVAADRPDAERRVQEIVTRVLDRNDLAGPLTELGLETEIGVGGRRLSTAQRQKLAIARGLMKRPRLMVLNSATGALDSAGREALASALTEHMDGRALVWADSEAPGAAPFGAVYELADGKVRGRPDAAPTPAAPESDQDTRTPSPALDDDESAALASEAALLKRLAFFANLDASTLKLIAFTSSRVVYRSGEVLMRQGEPGDDAHVIVEGTAEVLVERDGRETSVAERGPGDLIGELALLCDAPRSATVRASTPLETLLISRDVLVRLLEDNPQVGASLTRTIANRLEDVMRQLSGG</sequence>
<evidence type="ECO:0000259" key="7">
    <source>
        <dbReference type="PROSITE" id="PS50042"/>
    </source>
</evidence>
<dbReference type="InterPro" id="IPR018490">
    <property type="entry name" value="cNMP-bd_dom_sf"/>
</dbReference>
<feature type="domain" description="ABC transmembrane type-1" evidence="9">
    <location>
        <begin position="62"/>
        <end position="312"/>
    </location>
</feature>
<feature type="transmembrane region" description="Helical" evidence="6">
    <location>
        <begin position="140"/>
        <end position="162"/>
    </location>
</feature>
<gene>
    <name evidence="10" type="ORF">F1188_04075</name>
</gene>
<dbReference type="AlphaFoldDB" id="A0A5M6IFL4"/>
<dbReference type="PROSITE" id="PS50042">
    <property type="entry name" value="CNMP_BINDING_3"/>
    <property type="match status" value="1"/>
</dbReference>
<dbReference type="Pfam" id="PF00027">
    <property type="entry name" value="cNMP_binding"/>
    <property type="match status" value="1"/>
</dbReference>
<comment type="caution">
    <text evidence="10">The sequence shown here is derived from an EMBL/GenBank/DDBJ whole genome shotgun (WGS) entry which is preliminary data.</text>
</comment>
<dbReference type="GO" id="GO:0015421">
    <property type="term" value="F:ABC-type oligopeptide transporter activity"/>
    <property type="evidence" value="ECO:0007669"/>
    <property type="project" value="TreeGrafter"/>
</dbReference>
<dbReference type="SMART" id="SM00100">
    <property type="entry name" value="cNMP"/>
    <property type="match status" value="1"/>
</dbReference>
<dbReference type="GO" id="GO:0005886">
    <property type="term" value="C:plasma membrane"/>
    <property type="evidence" value="ECO:0007669"/>
    <property type="project" value="UniProtKB-SubCell"/>
</dbReference>
<dbReference type="OrthoDB" id="9760920at2"/>
<dbReference type="EMBL" id="VWPJ01000002">
    <property type="protein sequence ID" value="KAA5607090.1"/>
    <property type="molecule type" value="Genomic_DNA"/>
</dbReference>
<evidence type="ECO:0000256" key="5">
    <source>
        <dbReference type="SAM" id="MobiDB-lite"/>
    </source>
</evidence>
<keyword evidence="11" id="KW-1185">Reference proteome</keyword>
<dbReference type="Pfam" id="PF00005">
    <property type="entry name" value="ABC_tran"/>
    <property type="match status" value="1"/>
</dbReference>
<keyword evidence="4 6" id="KW-0472">Membrane</keyword>
<dbReference type="InterPro" id="IPR011527">
    <property type="entry name" value="ABC1_TM_dom"/>
</dbReference>
<evidence type="ECO:0000256" key="3">
    <source>
        <dbReference type="ARBA" id="ARBA00022989"/>
    </source>
</evidence>
<feature type="domain" description="ABC transporter" evidence="8">
    <location>
        <begin position="355"/>
        <end position="888"/>
    </location>
</feature>
<evidence type="ECO:0000256" key="6">
    <source>
        <dbReference type="SAM" id="Phobius"/>
    </source>
</evidence>
<dbReference type="RefSeq" id="WP_150061100.1">
    <property type="nucleotide sequence ID" value="NZ_JACHII010000003.1"/>
</dbReference>
<dbReference type="PROSITE" id="PS50929">
    <property type="entry name" value="ABC_TM1F"/>
    <property type="match status" value="1"/>
</dbReference>
<dbReference type="GO" id="GO:0005524">
    <property type="term" value="F:ATP binding"/>
    <property type="evidence" value="ECO:0007669"/>
    <property type="project" value="InterPro"/>
</dbReference>
<dbReference type="Gene3D" id="1.20.1560.10">
    <property type="entry name" value="ABC transporter type 1, transmembrane domain"/>
    <property type="match status" value="1"/>
</dbReference>
<dbReference type="Gene3D" id="3.40.50.300">
    <property type="entry name" value="P-loop containing nucleotide triphosphate hydrolases"/>
    <property type="match status" value="2"/>
</dbReference>
<dbReference type="Gene3D" id="2.60.120.10">
    <property type="entry name" value="Jelly Rolls"/>
    <property type="match status" value="1"/>
</dbReference>
<evidence type="ECO:0000256" key="1">
    <source>
        <dbReference type="ARBA" id="ARBA00004651"/>
    </source>
</evidence>
<evidence type="ECO:0000259" key="8">
    <source>
        <dbReference type="PROSITE" id="PS50893"/>
    </source>
</evidence>
<feature type="transmembrane region" description="Helical" evidence="6">
    <location>
        <begin position="18"/>
        <end position="35"/>
    </location>
</feature>
<dbReference type="PANTHER" id="PTHR43394">
    <property type="entry name" value="ATP-DEPENDENT PERMEASE MDL1, MITOCHONDRIAL"/>
    <property type="match status" value="1"/>
</dbReference>
<dbReference type="GO" id="GO:0016887">
    <property type="term" value="F:ATP hydrolysis activity"/>
    <property type="evidence" value="ECO:0007669"/>
    <property type="project" value="InterPro"/>
</dbReference>
<evidence type="ECO:0000256" key="2">
    <source>
        <dbReference type="ARBA" id="ARBA00022692"/>
    </source>
</evidence>
<evidence type="ECO:0000313" key="11">
    <source>
        <dbReference type="Proteomes" id="UP000324065"/>
    </source>
</evidence>